<dbReference type="PANTHER" id="PTHR19376:SF11">
    <property type="entry name" value="DNA-DIRECTED RNA POLYMERASE I SUBUNIT RPA1"/>
    <property type="match status" value="1"/>
</dbReference>
<dbReference type="FunFam" id="4.10.860.120:FF:000006">
    <property type="entry name" value="DNA-directed RNA polymerase subunit"/>
    <property type="match status" value="1"/>
</dbReference>
<evidence type="ECO:0000256" key="2">
    <source>
        <dbReference type="ARBA" id="ARBA00012418"/>
    </source>
</evidence>
<dbReference type="AlphaFoldDB" id="A0A9W8CVJ6"/>
<dbReference type="GO" id="GO:0003677">
    <property type="term" value="F:DNA binding"/>
    <property type="evidence" value="ECO:0007669"/>
    <property type="project" value="InterPro"/>
</dbReference>
<evidence type="ECO:0000256" key="1">
    <source>
        <dbReference type="ARBA" id="ARBA00006460"/>
    </source>
</evidence>
<feature type="compositionally biased region" description="Acidic residues" evidence="7">
    <location>
        <begin position="302"/>
        <end position="328"/>
    </location>
</feature>
<keyword evidence="3" id="KW-0240">DNA-directed RNA polymerase</keyword>
<keyword evidence="5" id="KW-0548">Nucleotidyltransferase</keyword>
<feature type="region of interest" description="Disordered" evidence="7">
    <location>
        <begin position="277"/>
        <end position="342"/>
    </location>
</feature>
<dbReference type="PANTHER" id="PTHR19376">
    <property type="entry name" value="DNA-DIRECTED RNA POLYMERASE"/>
    <property type="match status" value="1"/>
</dbReference>
<comment type="similarity">
    <text evidence="1">Belongs to the RNA polymerase beta' chain family.</text>
</comment>
<feature type="domain" description="RNA polymerase Rpb1" evidence="8">
    <location>
        <begin position="9"/>
        <end position="260"/>
    </location>
</feature>
<feature type="compositionally biased region" description="Basic and acidic residues" evidence="7">
    <location>
        <begin position="277"/>
        <end position="294"/>
    </location>
</feature>
<keyword evidence="4" id="KW-0808">Transferase</keyword>
<evidence type="ECO:0000256" key="4">
    <source>
        <dbReference type="ARBA" id="ARBA00022679"/>
    </source>
</evidence>
<evidence type="ECO:0000256" key="7">
    <source>
        <dbReference type="SAM" id="MobiDB-lite"/>
    </source>
</evidence>
<dbReference type="EC" id="2.7.7.6" evidence="2"/>
<dbReference type="GO" id="GO:0003899">
    <property type="term" value="F:DNA-directed RNA polymerase activity"/>
    <property type="evidence" value="ECO:0007669"/>
    <property type="project" value="UniProtKB-EC"/>
</dbReference>
<dbReference type="EMBL" id="JANBOI010000901">
    <property type="protein sequence ID" value="KAJ1728086.1"/>
    <property type="molecule type" value="Genomic_DNA"/>
</dbReference>
<feature type="non-terminal residue" evidence="9">
    <location>
        <position position="359"/>
    </location>
</feature>
<gene>
    <name evidence="9" type="ORF">LPJ61_004231</name>
</gene>
<dbReference type="InterPro" id="IPR045867">
    <property type="entry name" value="DNA-dir_RpoC_beta_prime"/>
</dbReference>
<dbReference type="Gene3D" id="4.10.860.120">
    <property type="entry name" value="RNA polymerase II, clamp domain"/>
    <property type="match status" value="1"/>
</dbReference>
<evidence type="ECO:0000256" key="5">
    <source>
        <dbReference type="ARBA" id="ARBA00022695"/>
    </source>
</evidence>
<evidence type="ECO:0000313" key="10">
    <source>
        <dbReference type="Proteomes" id="UP001143981"/>
    </source>
</evidence>
<dbReference type="Pfam" id="PF04997">
    <property type="entry name" value="RNA_pol_Rpb1_1"/>
    <property type="match status" value="1"/>
</dbReference>
<dbReference type="InterPro" id="IPR044893">
    <property type="entry name" value="RNA_pol_Rpb1_clamp_domain"/>
</dbReference>
<dbReference type="SUPFAM" id="SSF64484">
    <property type="entry name" value="beta and beta-prime subunits of DNA dependent RNA-polymerase"/>
    <property type="match status" value="1"/>
</dbReference>
<protein>
    <recommendedName>
        <fullName evidence="2">DNA-directed RNA polymerase</fullName>
        <ecNumber evidence="2">2.7.7.6</ecNumber>
    </recommendedName>
</protein>
<accession>A0A9W8CVJ6</accession>
<feature type="region of interest" description="Disordered" evidence="7">
    <location>
        <begin position="142"/>
        <end position="175"/>
    </location>
</feature>
<keyword evidence="6" id="KW-0804">Transcription</keyword>
<comment type="caution">
    <text evidence="9">The sequence shown here is derived from an EMBL/GenBank/DDBJ whole genome shotgun (WGS) entry which is preliminary data.</text>
</comment>
<dbReference type="OrthoDB" id="270392at2759"/>
<keyword evidence="10" id="KW-1185">Reference proteome</keyword>
<evidence type="ECO:0000256" key="3">
    <source>
        <dbReference type="ARBA" id="ARBA00022478"/>
    </source>
</evidence>
<evidence type="ECO:0000259" key="8">
    <source>
        <dbReference type="Pfam" id="PF04997"/>
    </source>
</evidence>
<name>A0A9W8CVJ6_9FUNG</name>
<feature type="compositionally biased region" description="Acidic residues" evidence="7">
    <location>
        <begin position="148"/>
        <end position="160"/>
    </location>
</feature>
<sequence>MNIAQPVNSRIDGVSFTFCEPAEVRRMSVKQVVNPVLLDALGNPTNGGLYDPAMGPFTKNHLCGTCSLSYFNCPGHFGHIELPAPVVNPMMFDTLYQFMQGCCPYCHHFTFNRVTAVRFVAKLRLLEYGLVREANELDDLLPRGADGAVDDEAGNGDMLDDGPAPMPRSTKGGETPEAYIGRIQAYVNDKLAIPSRATYKVTMVNKARRALIKELIRRSRGVSCQNCRGPMPKLRRDGHLKVFREPLKKKQQAQQQAKGLQYRDVMDLDVATINKEMKEKRQAGPDGKSRDGMHVDGASADELSDDDEDDEDGDDVDSDGTDVEDAYDAVDAYPQKKGAPQVKRVFMTPTHLRNHLRLL</sequence>
<dbReference type="GO" id="GO:0006351">
    <property type="term" value="P:DNA-templated transcription"/>
    <property type="evidence" value="ECO:0007669"/>
    <property type="project" value="InterPro"/>
</dbReference>
<evidence type="ECO:0000313" key="9">
    <source>
        <dbReference type="EMBL" id="KAJ1728086.1"/>
    </source>
</evidence>
<evidence type="ECO:0000256" key="6">
    <source>
        <dbReference type="ARBA" id="ARBA00023163"/>
    </source>
</evidence>
<organism evidence="9 10">
    <name type="scientific">Coemansia biformis</name>
    <dbReference type="NCBI Taxonomy" id="1286918"/>
    <lineage>
        <taxon>Eukaryota</taxon>
        <taxon>Fungi</taxon>
        <taxon>Fungi incertae sedis</taxon>
        <taxon>Zoopagomycota</taxon>
        <taxon>Kickxellomycotina</taxon>
        <taxon>Kickxellomycetes</taxon>
        <taxon>Kickxellales</taxon>
        <taxon>Kickxellaceae</taxon>
        <taxon>Coemansia</taxon>
    </lineage>
</organism>
<dbReference type="Proteomes" id="UP001143981">
    <property type="component" value="Unassembled WGS sequence"/>
</dbReference>
<proteinExistence type="inferred from homology"/>
<dbReference type="GO" id="GO:0005736">
    <property type="term" value="C:RNA polymerase I complex"/>
    <property type="evidence" value="ECO:0007669"/>
    <property type="project" value="TreeGrafter"/>
</dbReference>
<reference evidence="9" key="1">
    <citation type="submission" date="2022-07" db="EMBL/GenBank/DDBJ databases">
        <title>Phylogenomic reconstructions and comparative analyses of Kickxellomycotina fungi.</title>
        <authorList>
            <person name="Reynolds N.K."/>
            <person name="Stajich J.E."/>
            <person name="Barry K."/>
            <person name="Grigoriev I.V."/>
            <person name="Crous P."/>
            <person name="Smith M.E."/>
        </authorList>
    </citation>
    <scope>NUCLEOTIDE SEQUENCE</scope>
    <source>
        <strain evidence="9">BCRC 34381</strain>
    </source>
</reference>
<dbReference type="InterPro" id="IPR007080">
    <property type="entry name" value="RNA_pol_Rpb1_1"/>
</dbReference>